<evidence type="ECO:0000256" key="9">
    <source>
        <dbReference type="ARBA" id="ARBA00030592"/>
    </source>
</evidence>
<organism evidence="14 15">
    <name type="scientific">Frisingicoccus caecimuris</name>
    <dbReference type="NCBI Taxonomy" id="1796636"/>
    <lineage>
        <taxon>Bacteria</taxon>
        <taxon>Bacillati</taxon>
        <taxon>Bacillota</taxon>
        <taxon>Clostridia</taxon>
        <taxon>Lachnospirales</taxon>
        <taxon>Lachnospiraceae</taxon>
        <taxon>Frisingicoccus</taxon>
    </lineage>
</organism>
<feature type="domain" description="Mur ligase C-terminal" evidence="12">
    <location>
        <begin position="295"/>
        <end position="414"/>
    </location>
</feature>
<comment type="similarity">
    <text evidence="2 11">Belongs to the folylpolyglutamate synthase family.</text>
</comment>
<feature type="domain" description="Mur ligase central" evidence="13">
    <location>
        <begin position="47"/>
        <end position="270"/>
    </location>
</feature>
<keyword evidence="8" id="KW-0460">Magnesium</keyword>
<dbReference type="GO" id="GO:0046872">
    <property type="term" value="F:metal ion binding"/>
    <property type="evidence" value="ECO:0007669"/>
    <property type="project" value="UniProtKB-KW"/>
</dbReference>
<dbReference type="Pfam" id="PF08245">
    <property type="entry name" value="Mur_ligase_M"/>
    <property type="match status" value="1"/>
</dbReference>
<dbReference type="EMBL" id="SLXA01000013">
    <property type="protein sequence ID" value="TCO83234.1"/>
    <property type="molecule type" value="Genomic_DNA"/>
</dbReference>
<comment type="caution">
    <text evidence="14">The sequence shown here is derived from an EMBL/GenBank/DDBJ whole genome shotgun (WGS) entry which is preliminary data.</text>
</comment>
<dbReference type="InterPro" id="IPR018109">
    <property type="entry name" value="Folylpolyglutamate_synth_CS"/>
</dbReference>
<dbReference type="FunFam" id="3.40.1190.10:FF:000011">
    <property type="entry name" value="Folylpolyglutamate synthase/dihydrofolate synthase"/>
    <property type="match status" value="1"/>
</dbReference>
<keyword evidence="6 11" id="KW-0547">Nucleotide-binding</keyword>
<evidence type="ECO:0000256" key="2">
    <source>
        <dbReference type="ARBA" id="ARBA00008276"/>
    </source>
</evidence>
<dbReference type="SUPFAM" id="SSF53244">
    <property type="entry name" value="MurD-like peptide ligases, peptide-binding domain"/>
    <property type="match status" value="1"/>
</dbReference>
<dbReference type="Gene3D" id="3.90.190.20">
    <property type="entry name" value="Mur ligase, C-terminal domain"/>
    <property type="match status" value="1"/>
</dbReference>
<dbReference type="GO" id="GO:0005524">
    <property type="term" value="F:ATP binding"/>
    <property type="evidence" value="ECO:0007669"/>
    <property type="project" value="UniProtKB-KW"/>
</dbReference>
<evidence type="ECO:0000256" key="6">
    <source>
        <dbReference type="ARBA" id="ARBA00022741"/>
    </source>
</evidence>
<keyword evidence="5" id="KW-0479">Metal-binding</keyword>
<dbReference type="SUPFAM" id="SSF53623">
    <property type="entry name" value="MurD-like peptide ligases, catalytic domain"/>
    <property type="match status" value="1"/>
</dbReference>
<keyword evidence="4 11" id="KW-0436">Ligase</keyword>
<accession>A0A4R2LEU4</accession>
<dbReference type="NCBIfam" id="TIGR01499">
    <property type="entry name" value="folC"/>
    <property type="match status" value="1"/>
</dbReference>
<dbReference type="InterPro" id="IPR013221">
    <property type="entry name" value="Mur_ligase_cen"/>
</dbReference>
<sequence length="428" mass="47764">MIQMTYEETMDWIQQVGKTGIVLGLERMEELLNRIGRPERALNIIHVAGTNGKGSVCTFIAAILEAAGYKVGRYISPTLYDYRERIQINGVYIETEDLTDGMSRIREICESMAADGLEVPTVFEVETALSFWYFKKKNCDFVVLETGMGGRLDSTNVVEHPVLSVITSISMDHMAQLGNTLSAIAYEKAGILKQGTPAVSASQKPEAMEVLRAQCHKKNIPLAVMARERLIIRERRLFVHQTFDYKQYKGLNIHLDGIYQVENACLAIEAIEALKLEIPVEKVITQGLSAARWPGRFQCLSKQPLIFIDGAHNPDGAVALRETVETYFPKQRRILIMGVFADKDYEAILKEMHSVSEMLISFTPQNVRGLDSGVLKIAAQRYFDQAFDAKTAENALKIAKKQAGPEDVIIIFGSLSTISTFCDILGSK</sequence>
<dbReference type="Gene3D" id="3.40.1190.10">
    <property type="entry name" value="Mur-like, catalytic domain"/>
    <property type="match status" value="1"/>
</dbReference>
<dbReference type="GO" id="GO:0005737">
    <property type="term" value="C:cytoplasm"/>
    <property type="evidence" value="ECO:0007669"/>
    <property type="project" value="TreeGrafter"/>
</dbReference>
<protein>
    <recommendedName>
        <fullName evidence="3">tetrahydrofolate synthase</fullName>
        <ecNumber evidence="3">6.3.2.17</ecNumber>
    </recommendedName>
    <alternativeName>
        <fullName evidence="9">Tetrahydrofolylpolyglutamate synthase</fullName>
    </alternativeName>
</protein>
<dbReference type="AlphaFoldDB" id="A0A4R2LEU4"/>
<dbReference type="PROSITE" id="PS01012">
    <property type="entry name" value="FOLYLPOLYGLU_SYNT_2"/>
    <property type="match status" value="1"/>
</dbReference>
<evidence type="ECO:0000313" key="15">
    <source>
        <dbReference type="Proteomes" id="UP000295711"/>
    </source>
</evidence>
<dbReference type="RefSeq" id="WP_165873362.1">
    <property type="nucleotide sequence ID" value="NZ_SLXA01000013.1"/>
</dbReference>
<evidence type="ECO:0000256" key="11">
    <source>
        <dbReference type="PIRNR" id="PIRNR001563"/>
    </source>
</evidence>
<comment type="catalytic activity">
    <reaction evidence="10">
        <text>(6S)-5,6,7,8-tetrahydrofolyl-(gamma-L-Glu)(n) + L-glutamate + ATP = (6S)-5,6,7,8-tetrahydrofolyl-(gamma-L-Glu)(n+1) + ADP + phosphate + H(+)</text>
        <dbReference type="Rhea" id="RHEA:10580"/>
        <dbReference type="Rhea" id="RHEA-COMP:14738"/>
        <dbReference type="Rhea" id="RHEA-COMP:14740"/>
        <dbReference type="ChEBI" id="CHEBI:15378"/>
        <dbReference type="ChEBI" id="CHEBI:29985"/>
        <dbReference type="ChEBI" id="CHEBI:30616"/>
        <dbReference type="ChEBI" id="CHEBI:43474"/>
        <dbReference type="ChEBI" id="CHEBI:141005"/>
        <dbReference type="ChEBI" id="CHEBI:456216"/>
        <dbReference type="EC" id="6.3.2.17"/>
    </reaction>
</comment>
<evidence type="ECO:0000256" key="1">
    <source>
        <dbReference type="ARBA" id="ARBA00001946"/>
    </source>
</evidence>
<proteinExistence type="inferred from homology"/>
<evidence type="ECO:0000256" key="7">
    <source>
        <dbReference type="ARBA" id="ARBA00022840"/>
    </source>
</evidence>
<evidence type="ECO:0000256" key="4">
    <source>
        <dbReference type="ARBA" id="ARBA00022598"/>
    </source>
</evidence>
<dbReference type="PIRSF" id="PIRSF001563">
    <property type="entry name" value="Folylpolyglu_synth"/>
    <property type="match status" value="1"/>
</dbReference>
<keyword evidence="15" id="KW-1185">Reference proteome</keyword>
<evidence type="ECO:0000259" key="13">
    <source>
        <dbReference type="Pfam" id="PF08245"/>
    </source>
</evidence>
<comment type="cofactor">
    <cofactor evidence="1">
        <name>Mg(2+)</name>
        <dbReference type="ChEBI" id="CHEBI:18420"/>
    </cofactor>
</comment>
<evidence type="ECO:0000256" key="5">
    <source>
        <dbReference type="ARBA" id="ARBA00022723"/>
    </source>
</evidence>
<evidence type="ECO:0000256" key="3">
    <source>
        <dbReference type="ARBA" id="ARBA00013025"/>
    </source>
</evidence>
<dbReference type="InterPro" id="IPR004101">
    <property type="entry name" value="Mur_ligase_C"/>
</dbReference>
<dbReference type="InterPro" id="IPR036615">
    <property type="entry name" value="Mur_ligase_C_dom_sf"/>
</dbReference>
<dbReference type="PANTHER" id="PTHR11136:SF0">
    <property type="entry name" value="DIHYDROFOLATE SYNTHETASE-RELATED"/>
    <property type="match status" value="1"/>
</dbReference>
<evidence type="ECO:0000256" key="8">
    <source>
        <dbReference type="ARBA" id="ARBA00022842"/>
    </source>
</evidence>
<dbReference type="Proteomes" id="UP000295711">
    <property type="component" value="Unassembled WGS sequence"/>
</dbReference>
<dbReference type="Pfam" id="PF02875">
    <property type="entry name" value="Mur_ligase_C"/>
    <property type="match status" value="1"/>
</dbReference>
<evidence type="ECO:0000313" key="14">
    <source>
        <dbReference type="EMBL" id="TCO83234.1"/>
    </source>
</evidence>
<name>A0A4R2LEU4_9FIRM</name>
<reference evidence="14 15" key="1">
    <citation type="submission" date="2019-03" db="EMBL/GenBank/DDBJ databases">
        <title>Genomic Encyclopedia of Type Strains, Phase IV (KMG-IV): sequencing the most valuable type-strain genomes for metagenomic binning, comparative biology and taxonomic classification.</title>
        <authorList>
            <person name="Goeker M."/>
        </authorList>
    </citation>
    <scope>NUCLEOTIDE SEQUENCE [LARGE SCALE GENOMIC DNA]</scope>
    <source>
        <strain evidence="14 15">DSM 28559</strain>
    </source>
</reference>
<keyword evidence="7 11" id="KW-0067">ATP-binding</keyword>
<evidence type="ECO:0000256" key="10">
    <source>
        <dbReference type="ARBA" id="ARBA00047493"/>
    </source>
</evidence>
<dbReference type="EC" id="6.3.2.17" evidence="3"/>
<gene>
    <name evidence="14" type="ORF">EV212_11320</name>
</gene>
<evidence type="ECO:0000259" key="12">
    <source>
        <dbReference type="Pfam" id="PF02875"/>
    </source>
</evidence>
<dbReference type="InterPro" id="IPR036565">
    <property type="entry name" value="Mur-like_cat_sf"/>
</dbReference>
<dbReference type="PANTHER" id="PTHR11136">
    <property type="entry name" value="FOLYLPOLYGLUTAMATE SYNTHASE-RELATED"/>
    <property type="match status" value="1"/>
</dbReference>
<dbReference type="InterPro" id="IPR001645">
    <property type="entry name" value="Folylpolyglutamate_synth"/>
</dbReference>
<dbReference type="GO" id="GO:0004326">
    <property type="term" value="F:tetrahydrofolylpolyglutamate synthase activity"/>
    <property type="evidence" value="ECO:0007669"/>
    <property type="project" value="UniProtKB-EC"/>
</dbReference>
<dbReference type="GO" id="GO:0008841">
    <property type="term" value="F:dihydrofolate synthase activity"/>
    <property type="evidence" value="ECO:0007669"/>
    <property type="project" value="TreeGrafter"/>
</dbReference>